<accession>A0ABN1JUE0</accession>
<feature type="domain" description="Acyl-ACP thioesterase N-terminal hotdog" evidence="3">
    <location>
        <begin position="3"/>
        <end position="126"/>
    </location>
</feature>
<dbReference type="Gene3D" id="3.10.129.10">
    <property type="entry name" value="Hotdog Thioesterase"/>
    <property type="match status" value="1"/>
</dbReference>
<dbReference type="InterPro" id="IPR050563">
    <property type="entry name" value="4-hydroxybenzoyl-CoA_TE"/>
</dbReference>
<dbReference type="InterPro" id="IPR002864">
    <property type="entry name" value="Acyl-ACP_thioesterase_NHD"/>
</dbReference>
<dbReference type="InterPro" id="IPR029069">
    <property type="entry name" value="HotDog_dom_sf"/>
</dbReference>
<name>A0ABN1JUE0_9FLAO</name>
<dbReference type="CDD" id="cd00586">
    <property type="entry name" value="4HBT"/>
    <property type="match status" value="1"/>
</dbReference>
<sequence>MQTFETQITVSNQHLDMLNHVNNVQYVQWVQDIAEQHWNARATPEILDTFYWVMLSHHIRYKGEAILNDVITLKTFVTKAEGVKSTRVVEIYNQQTNKLLTTSETEWCLMSKTTHRPTRITPEIATLFS</sequence>
<evidence type="ECO:0000256" key="2">
    <source>
        <dbReference type="ARBA" id="ARBA00022801"/>
    </source>
</evidence>
<comment type="caution">
    <text evidence="4">The sequence shown here is derived from an EMBL/GenBank/DDBJ whole genome shotgun (WGS) entry which is preliminary data.</text>
</comment>
<dbReference type="Pfam" id="PF01643">
    <property type="entry name" value="Acyl-ACP_TE"/>
    <property type="match status" value="1"/>
</dbReference>
<dbReference type="PANTHER" id="PTHR31793">
    <property type="entry name" value="4-HYDROXYBENZOYL-COA THIOESTERASE FAMILY MEMBER"/>
    <property type="match status" value="1"/>
</dbReference>
<comment type="similarity">
    <text evidence="1">Belongs to the 4-hydroxybenzoyl-CoA thioesterase family.</text>
</comment>
<proteinExistence type="inferred from homology"/>
<dbReference type="PANTHER" id="PTHR31793:SF27">
    <property type="entry name" value="NOVEL THIOESTERASE SUPERFAMILY DOMAIN AND SAPOSIN A-TYPE DOMAIN CONTAINING PROTEIN (0610012H03RIK)"/>
    <property type="match status" value="1"/>
</dbReference>
<reference evidence="4 5" key="1">
    <citation type="journal article" date="2019" name="Int. J. Syst. Evol. Microbiol.">
        <title>The Global Catalogue of Microorganisms (GCM) 10K type strain sequencing project: providing services to taxonomists for standard genome sequencing and annotation.</title>
        <authorList>
            <consortium name="The Broad Institute Genomics Platform"/>
            <consortium name="The Broad Institute Genome Sequencing Center for Infectious Disease"/>
            <person name="Wu L."/>
            <person name="Ma J."/>
        </authorList>
    </citation>
    <scope>NUCLEOTIDE SEQUENCE [LARGE SCALE GENOMIC DNA]</scope>
    <source>
        <strain evidence="4 5">JCM 15976</strain>
    </source>
</reference>
<keyword evidence="5" id="KW-1185">Reference proteome</keyword>
<dbReference type="EMBL" id="BAAAGF010000003">
    <property type="protein sequence ID" value="GAA0746530.1"/>
    <property type="molecule type" value="Genomic_DNA"/>
</dbReference>
<gene>
    <name evidence="4" type="ORF">GCM10009431_22960</name>
</gene>
<dbReference type="Proteomes" id="UP001500736">
    <property type="component" value="Unassembled WGS sequence"/>
</dbReference>
<evidence type="ECO:0000313" key="4">
    <source>
        <dbReference type="EMBL" id="GAA0746530.1"/>
    </source>
</evidence>
<evidence type="ECO:0000256" key="1">
    <source>
        <dbReference type="ARBA" id="ARBA00005953"/>
    </source>
</evidence>
<protein>
    <submittedName>
        <fullName evidence="4">Acyl-CoA thioesterase</fullName>
    </submittedName>
</protein>
<evidence type="ECO:0000313" key="5">
    <source>
        <dbReference type="Proteomes" id="UP001500736"/>
    </source>
</evidence>
<organism evidence="4 5">
    <name type="scientific">Gaetbulibacter jejuensis</name>
    <dbReference type="NCBI Taxonomy" id="584607"/>
    <lineage>
        <taxon>Bacteria</taxon>
        <taxon>Pseudomonadati</taxon>
        <taxon>Bacteroidota</taxon>
        <taxon>Flavobacteriia</taxon>
        <taxon>Flavobacteriales</taxon>
        <taxon>Flavobacteriaceae</taxon>
        <taxon>Gaetbulibacter</taxon>
    </lineage>
</organism>
<dbReference type="SUPFAM" id="SSF54637">
    <property type="entry name" value="Thioesterase/thiol ester dehydrase-isomerase"/>
    <property type="match status" value="1"/>
</dbReference>
<keyword evidence="2" id="KW-0378">Hydrolase</keyword>
<evidence type="ECO:0000259" key="3">
    <source>
        <dbReference type="Pfam" id="PF01643"/>
    </source>
</evidence>